<dbReference type="Proteomes" id="UP000515135">
    <property type="component" value="Unplaced"/>
</dbReference>
<dbReference type="OrthoDB" id="5419324at2759"/>
<organism evidence="3 4">
    <name type="scientific">Branchiostoma belcheri</name>
    <name type="common">Amphioxus</name>
    <dbReference type="NCBI Taxonomy" id="7741"/>
    <lineage>
        <taxon>Eukaryota</taxon>
        <taxon>Metazoa</taxon>
        <taxon>Chordata</taxon>
        <taxon>Cephalochordata</taxon>
        <taxon>Leptocardii</taxon>
        <taxon>Amphioxiformes</taxon>
        <taxon>Branchiostomatidae</taxon>
        <taxon>Branchiostoma</taxon>
    </lineage>
</organism>
<keyword evidence="1" id="KW-0175">Coiled coil</keyword>
<dbReference type="Gene3D" id="2.60.40.2080">
    <property type="match status" value="1"/>
</dbReference>
<gene>
    <name evidence="4" type="primary">LOC109476349</name>
</gene>
<dbReference type="GO" id="GO:0030246">
    <property type="term" value="F:carbohydrate binding"/>
    <property type="evidence" value="ECO:0007669"/>
    <property type="project" value="InterPro"/>
</dbReference>
<keyword evidence="3" id="KW-1185">Reference proteome</keyword>
<feature type="coiled-coil region" evidence="1">
    <location>
        <begin position="8"/>
        <end position="70"/>
    </location>
</feature>
<accession>A0A6P4ZTB6</accession>
<dbReference type="InterPro" id="IPR019019">
    <property type="entry name" value="H-type_lectin_domain"/>
</dbReference>
<protein>
    <submittedName>
        <fullName evidence="4">Uncharacterized protein LOC109476349</fullName>
    </submittedName>
</protein>
<name>A0A6P4ZTB6_BRABE</name>
<evidence type="ECO:0000256" key="1">
    <source>
        <dbReference type="SAM" id="Coils"/>
    </source>
</evidence>
<proteinExistence type="predicted"/>
<dbReference type="Pfam" id="PF09458">
    <property type="entry name" value="H_lectin"/>
    <property type="match status" value="1"/>
</dbReference>
<evidence type="ECO:0000313" key="4">
    <source>
        <dbReference type="RefSeq" id="XP_019632836.1"/>
    </source>
</evidence>
<dbReference type="SUPFAM" id="SSF141086">
    <property type="entry name" value="Agglutinin HPA-like"/>
    <property type="match status" value="1"/>
</dbReference>
<dbReference type="GeneID" id="109476349"/>
<evidence type="ECO:0000313" key="3">
    <source>
        <dbReference type="Proteomes" id="UP000515135"/>
    </source>
</evidence>
<dbReference type="KEGG" id="bbel:109476349"/>
<feature type="domain" description="H-type lectin" evidence="2">
    <location>
        <begin position="219"/>
        <end position="283"/>
    </location>
</feature>
<dbReference type="InterPro" id="IPR037221">
    <property type="entry name" value="H-type_lectin_dom_sf"/>
</dbReference>
<sequence length="285" mass="32011">MTRQERLLKVLDRQEDVIQQRLNDLEKTSSSSAQNCNNLRQKVERNTNEVQKQNNEFRQQERRLSNLVTEMNSLGSVLHSMHEKKGGKVPVFPGLPTHNINVQADVSRLQAQVDTILATLNAEKSKSDQLFALISELQHQKDGKVAPNISVQPKYKKYDPFFGKGHLNQPNVANLSAVVTDLQDQVQRLQERPYVGHCEVGMLGLKWNAEGKNGYGGTAPVNFSKTFRTVPVVSAALYRLYHTGYQPVGIVVGTDKITEKGFLLKIHGWDQTKLYSAGVQWMACG</sequence>
<dbReference type="AlphaFoldDB" id="A0A6P4ZTB6"/>
<dbReference type="RefSeq" id="XP_019632836.1">
    <property type="nucleotide sequence ID" value="XM_019777277.1"/>
</dbReference>
<dbReference type="GO" id="GO:0007155">
    <property type="term" value="P:cell adhesion"/>
    <property type="evidence" value="ECO:0007669"/>
    <property type="project" value="InterPro"/>
</dbReference>
<evidence type="ECO:0000259" key="2">
    <source>
        <dbReference type="Pfam" id="PF09458"/>
    </source>
</evidence>
<reference evidence="4" key="1">
    <citation type="submission" date="2025-08" db="UniProtKB">
        <authorList>
            <consortium name="RefSeq"/>
        </authorList>
    </citation>
    <scope>IDENTIFICATION</scope>
    <source>
        <tissue evidence="4">Gonad</tissue>
    </source>
</reference>